<dbReference type="InterPro" id="IPR011944">
    <property type="entry name" value="Steroid_delta5-4_isomerase"/>
</dbReference>
<name>A0A840ENT2_9FLAO</name>
<dbReference type="Pfam" id="PF14534">
    <property type="entry name" value="DUF4440"/>
    <property type="match status" value="1"/>
</dbReference>
<accession>A0A840ENT2</accession>
<organism evidence="2 3">
    <name type="scientific">Mesonia hippocampi</name>
    <dbReference type="NCBI Taxonomy" id="1628250"/>
    <lineage>
        <taxon>Bacteria</taxon>
        <taxon>Pseudomonadati</taxon>
        <taxon>Bacteroidota</taxon>
        <taxon>Flavobacteriia</taxon>
        <taxon>Flavobacteriales</taxon>
        <taxon>Flavobacteriaceae</taxon>
        <taxon>Mesonia</taxon>
    </lineage>
</organism>
<gene>
    <name evidence="2" type="ORF">GGR32_000910</name>
</gene>
<dbReference type="NCBIfam" id="TIGR02246">
    <property type="entry name" value="SgcJ/EcaC family oxidoreductase"/>
    <property type="match status" value="1"/>
</dbReference>
<evidence type="ECO:0000259" key="1">
    <source>
        <dbReference type="Pfam" id="PF14534"/>
    </source>
</evidence>
<dbReference type="Gene3D" id="3.10.450.50">
    <property type="match status" value="1"/>
</dbReference>
<reference evidence="2 3" key="1">
    <citation type="submission" date="2020-08" db="EMBL/GenBank/DDBJ databases">
        <title>Genomic Encyclopedia of Type Strains, Phase IV (KMG-IV): sequencing the most valuable type-strain genomes for metagenomic binning, comparative biology and taxonomic classification.</title>
        <authorList>
            <person name="Goeker M."/>
        </authorList>
    </citation>
    <scope>NUCLEOTIDE SEQUENCE [LARGE SCALE GENOMIC DNA]</scope>
    <source>
        <strain evidence="2 3">DSM 29568</strain>
    </source>
</reference>
<sequence length="137" mass="16342">MKTNMMHSNDRELINKTFQDYVDLWNKHEIQSWGNLFTEDTDFITWSGTWFKSNAVNIAEHQKAHNMLKQQGQNMTYKLSLEKIELIDSTTAVVHAIWFWPDFKTPKRIENRKGILTMLLIKKEGKWLIRTTQNTRL</sequence>
<feature type="domain" description="DUF4440" evidence="1">
    <location>
        <begin position="15"/>
        <end position="129"/>
    </location>
</feature>
<evidence type="ECO:0000313" key="2">
    <source>
        <dbReference type="EMBL" id="MBB4118630.1"/>
    </source>
</evidence>
<dbReference type="SUPFAM" id="SSF54427">
    <property type="entry name" value="NTF2-like"/>
    <property type="match status" value="1"/>
</dbReference>
<dbReference type="Proteomes" id="UP000553034">
    <property type="component" value="Unassembled WGS sequence"/>
</dbReference>
<dbReference type="EMBL" id="JACIFO010000003">
    <property type="protein sequence ID" value="MBB4118630.1"/>
    <property type="molecule type" value="Genomic_DNA"/>
</dbReference>
<dbReference type="AlphaFoldDB" id="A0A840ENT2"/>
<comment type="caution">
    <text evidence="2">The sequence shown here is derived from an EMBL/GenBank/DDBJ whole genome shotgun (WGS) entry which is preliminary data.</text>
</comment>
<evidence type="ECO:0000313" key="3">
    <source>
        <dbReference type="Proteomes" id="UP000553034"/>
    </source>
</evidence>
<dbReference type="InterPro" id="IPR032710">
    <property type="entry name" value="NTF2-like_dom_sf"/>
</dbReference>
<proteinExistence type="predicted"/>
<protein>
    <submittedName>
        <fullName evidence="2">Uncharacterized protein (TIGR02246 family)</fullName>
    </submittedName>
</protein>
<keyword evidence="3" id="KW-1185">Reference proteome</keyword>
<dbReference type="InterPro" id="IPR027843">
    <property type="entry name" value="DUF4440"/>
</dbReference>